<reference evidence="2" key="1">
    <citation type="submission" date="2020-03" db="EMBL/GenBank/DDBJ databases">
        <title>Studies in the Genomics of Life Span.</title>
        <authorList>
            <person name="Glass D."/>
        </authorList>
    </citation>
    <scope>NUCLEOTIDE SEQUENCE</scope>
    <source>
        <strain evidence="2">LTLLF</strain>
        <tissue evidence="2">Muscle</tissue>
    </source>
</reference>
<organism evidence="2 3">
    <name type="scientific">Microtus ochrogaster</name>
    <name type="common">Prairie vole</name>
    <dbReference type="NCBI Taxonomy" id="79684"/>
    <lineage>
        <taxon>Eukaryota</taxon>
        <taxon>Metazoa</taxon>
        <taxon>Chordata</taxon>
        <taxon>Craniata</taxon>
        <taxon>Vertebrata</taxon>
        <taxon>Euteleostomi</taxon>
        <taxon>Mammalia</taxon>
        <taxon>Eutheria</taxon>
        <taxon>Euarchontoglires</taxon>
        <taxon>Glires</taxon>
        <taxon>Rodentia</taxon>
        <taxon>Myomorpha</taxon>
        <taxon>Muroidea</taxon>
        <taxon>Cricetidae</taxon>
        <taxon>Arvicolinae</taxon>
        <taxon>Microtus</taxon>
    </lineage>
</organism>
<evidence type="ECO:0000313" key="2">
    <source>
        <dbReference type="EMBL" id="KAH0509145.1"/>
    </source>
</evidence>
<feature type="compositionally biased region" description="Acidic residues" evidence="1">
    <location>
        <begin position="15"/>
        <end position="30"/>
    </location>
</feature>
<proteinExistence type="predicted"/>
<comment type="caution">
    <text evidence="2">The sequence shown here is derived from an EMBL/GenBank/DDBJ whole genome shotgun (WGS) entry which is preliminary data.</text>
</comment>
<protein>
    <submittedName>
        <fullName evidence="2">Glypican-3</fullName>
    </submittedName>
</protein>
<gene>
    <name evidence="2" type="ORF">LTLLF_160190</name>
</gene>
<feature type="region of interest" description="Disordered" evidence="1">
    <location>
        <begin position="1"/>
        <end position="35"/>
    </location>
</feature>
<evidence type="ECO:0000256" key="1">
    <source>
        <dbReference type="SAM" id="MobiDB-lite"/>
    </source>
</evidence>
<evidence type="ECO:0000313" key="3">
    <source>
        <dbReference type="Proteomes" id="UP000710432"/>
    </source>
</evidence>
<dbReference type="AlphaFoldDB" id="A0A8J6GDA2"/>
<dbReference type="Proteomes" id="UP000710432">
    <property type="component" value="Unassembled WGS sequence"/>
</dbReference>
<dbReference type="EMBL" id="JAATJU010022963">
    <property type="protein sequence ID" value="KAH0509145.1"/>
    <property type="molecule type" value="Genomic_DNA"/>
</dbReference>
<name>A0A8J6GDA2_MICOH</name>
<sequence>MSVPKGKVLDKNLDEEGLESGDCGDDEDECIGSSGDGMMKVKNQLRFLAELAYDLDVDDTPGSKDHVDQKDNEIITSHSVGNMLSPLKILISVAVYTASFFFLVH</sequence>
<accession>A0A8J6GDA2</accession>